<protein>
    <submittedName>
        <fullName evidence="1">Uncharacterized protein</fullName>
    </submittedName>
</protein>
<dbReference type="AlphaFoldDB" id="K6ZTC5"/>
<reference evidence="1 2" key="1">
    <citation type="journal article" date="2013" name="Genome Announc.">
        <title>Complete Genome Sequence of Glaciecola psychrophila Strain 170T.</title>
        <authorList>
            <person name="Yin J."/>
            <person name="Chen J."/>
            <person name="Liu G."/>
            <person name="Yu Y."/>
            <person name="Song L."/>
            <person name="Wang X."/>
            <person name="Qu X."/>
        </authorList>
    </citation>
    <scope>NUCLEOTIDE SEQUENCE [LARGE SCALE GENOMIC DNA]</scope>
    <source>
        <strain evidence="1 2">170</strain>
    </source>
</reference>
<evidence type="ECO:0000313" key="2">
    <source>
        <dbReference type="Proteomes" id="UP000011864"/>
    </source>
</evidence>
<gene>
    <name evidence="1" type="ORF">C427_4408</name>
</gene>
<accession>K6ZTC5</accession>
<organism evidence="1 2">
    <name type="scientific">Paraglaciecola psychrophila 170</name>
    <dbReference type="NCBI Taxonomy" id="1129794"/>
    <lineage>
        <taxon>Bacteria</taxon>
        <taxon>Pseudomonadati</taxon>
        <taxon>Pseudomonadota</taxon>
        <taxon>Gammaproteobacteria</taxon>
        <taxon>Alteromonadales</taxon>
        <taxon>Alteromonadaceae</taxon>
        <taxon>Paraglaciecola</taxon>
    </lineage>
</organism>
<dbReference type="HOGENOM" id="CLU_3274063_0_0_6"/>
<dbReference type="Proteomes" id="UP000011864">
    <property type="component" value="Chromosome"/>
</dbReference>
<evidence type="ECO:0000313" key="1">
    <source>
        <dbReference type="EMBL" id="AGH46510.1"/>
    </source>
</evidence>
<keyword evidence="2" id="KW-1185">Reference proteome</keyword>
<dbReference type="PATRIC" id="fig|1129794.4.peg.4389"/>
<dbReference type="EMBL" id="CP003837">
    <property type="protein sequence ID" value="AGH46510.1"/>
    <property type="molecule type" value="Genomic_DNA"/>
</dbReference>
<proteinExistence type="predicted"/>
<dbReference type="RefSeq" id="WP_007640982.1">
    <property type="nucleotide sequence ID" value="NC_020514.1"/>
</dbReference>
<name>K6ZTC5_9ALTE</name>
<dbReference type="KEGG" id="gps:C427_4408"/>
<sequence length="41" mass="4811">MLDKSSDQFYRPDDALTSDVVRQTVTGHTDRFILIFRNHSK</sequence>